<dbReference type="EMBL" id="JBAHYK010001408">
    <property type="protein sequence ID" value="KAL0568129.1"/>
    <property type="molecule type" value="Genomic_DNA"/>
</dbReference>
<gene>
    <name evidence="2" type="ORF">V5O48_013868</name>
</gene>
<feature type="non-terminal residue" evidence="2">
    <location>
        <position position="234"/>
    </location>
</feature>
<feature type="compositionally biased region" description="Polar residues" evidence="1">
    <location>
        <begin position="125"/>
        <end position="138"/>
    </location>
</feature>
<evidence type="ECO:0000313" key="3">
    <source>
        <dbReference type="Proteomes" id="UP001465976"/>
    </source>
</evidence>
<comment type="caution">
    <text evidence="2">The sequence shown here is derived from an EMBL/GenBank/DDBJ whole genome shotgun (WGS) entry which is preliminary data.</text>
</comment>
<evidence type="ECO:0000313" key="2">
    <source>
        <dbReference type="EMBL" id="KAL0568129.1"/>
    </source>
</evidence>
<keyword evidence="3" id="KW-1185">Reference proteome</keyword>
<protein>
    <submittedName>
        <fullName evidence="2">Uncharacterized protein</fullName>
    </submittedName>
</protein>
<feature type="region of interest" description="Disordered" evidence="1">
    <location>
        <begin position="35"/>
        <end position="55"/>
    </location>
</feature>
<feature type="compositionally biased region" description="Basic and acidic residues" evidence="1">
    <location>
        <begin position="46"/>
        <end position="55"/>
    </location>
</feature>
<accession>A0ABR3EYX6</accession>
<proteinExistence type="predicted"/>
<organism evidence="2 3">
    <name type="scientific">Marasmius crinis-equi</name>
    <dbReference type="NCBI Taxonomy" id="585013"/>
    <lineage>
        <taxon>Eukaryota</taxon>
        <taxon>Fungi</taxon>
        <taxon>Dikarya</taxon>
        <taxon>Basidiomycota</taxon>
        <taxon>Agaricomycotina</taxon>
        <taxon>Agaricomycetes</taxon>
        <taxon>Agaricomycetidae</taxon>
        <taxon>Agaricales</taxon>
        <taxon>Marasmiineae</taxon>
        <taxon>Marasmiaceae</taxon>
        <taxon>Marasmius</taxon>
    </lineage>
</organism>
<feature type="region of interest" description="Disordered" evidence="1">
    <location>
        <begin position="67"/>
        <end position="98"/>
    </location>
</feature>
<feature type="compositionally biased region" description="Basic and acidic residues" evidence="1">
    <location>
        <begin position="67"/>
        <end position="85"/>
    </location>
</feature>
<reference evidence="2 3" key="1">
    <citation type="submission" date="2024-02" db="EMBL/GenBank/DDBJ databases">
        <title>A draft genome for the cacao thread blight pathogen Marasmius crinis-equi.</title>
        <authorList>
            <person name="Cohen S.P."/>
            <person name="Baruah I.K."/>
            <person name="Amoako-Attah I."/>
            <person name="Bukari Y."/>
            <person name="Meinhardt L.W."/>
            <person name="Bailey B.A."/>
        </authorList>
    </citation>
    <scope>NUCLEOTIDE SEQUENCE [LARGE SCALE GENOMIC DNA]</scope>
    <source>
        <strain evidence="2 3">GH-76</strain>
    </source>
</reference>
<evidence type="ECO:0000256" key="1">
    <source>
        <dbReference type="SAM" id="MobiDB-lite"/>
    </source>
</evidence>
<feature type="region of interest" description="Disordered" evidence="1">
    <location>
        <begin position="113"/>
        <end position="149"/>
    </location>
</feature>
<name>A0ABR3EYX6_9AGAR</name>
<dbReference type="Proteomes" id="UP001465976">
    <property type="component" value="Unassembled WGS sequence"/>
</dbReference>
<sequence>MSKRSFGFSLGTRKRSRLGIGPQCHIDRVEFVNRAPSQSSTPALQDHVKKEEERDWIETEAELKFGEDGEMKFESEEEVEWKADVEGEEDGGAVPMPGAYPLPEVAGMDSDWLGPEKPCRRGSGRSKTGAESMNVHSQRQNRKRKRTVQSRYPNIEWKSKYCTVFANEIMRHKGRGDARKQTRCSDCKGEVVEGEDNDDDRSPEFRCQECFSGDLVCRVCCVKRHWDSPYDKIE</sequence>
<feature type="compositionally biased region" description="Basic residues" evidence="1">
    <location>
        <begin position="139"/>
        <end position="148"/>
    </location>
</feature>